<accession>A0ACB8EAY9</accession>
<evidence type="ECO:0000313" key="2">
    <source>
        <dbReference type="Proteomes" id="UP000827872"/>
    </source>
</evidence>
<proteinExistence type="predicted"/>
<evidence type="ECO:0000313" key="1">
    <source>
        <dbReference type="EMBL" id="KAH7989521.1"/>
    </source>
</evidence>
<dbReference type="Proteomes" id="UP000827872">
    <property type="component" value="Linkage Group LG14"/>
</dbReference>
<sequence length="185" mass="19695">MKEKQPHACQRHQASAASEEKHALSLGLTREVAGAGLTLPACNALKGPKETKAVSWPPCNTSSKGGIQGTPQTPPYPRHTHIPCVLLSSSASSPQPPPEEEGAHQPTQSPQPERPPLHSPGVTSILMAKQSFLARQRLLSRRWTGGRGSSVEADRWPLAAPGRKGRSSQPPPCLTGTHIPCLAQQ</sequence>
<comment type="caution">
    <text evidence="1">The sequence shown here is derived from an EMBL/GenBank/DDBJ whole genome shotgun (WGS) entry which is preliminary data.</text>
</comment>
<name>A0ACB8EAY9_9SAUR</name>
<gene>
    <name evidence="1" type="ORF">K3G42_010660</name>
</gene>
<dbReference type="EMBL" id="CM037627">
    <property type="protein sequence ID" value="KAH7989521.1"/>
    <property type="molecule type" value="Genomic_DNA"/>
</dbReference>
<keyword evidence="2" id="KW-1185">Reference proteome</keyword>
<organism evidence="1 2">
    <name type="scientific">Sphaerodactylus townsendi</name>
    <dbReference type="NCBI Taxonomy" id="933632"/>
    <lineage>
        <taxon>Eukaryota</taxon>
        <taxon>Metazoa</taxon>
        <taxon>Chordata</taxon>
        <taxon>Craniata</taxon>
        <taxon>Vertebrata</taxon>
        <taxon>Euteleostomi</taxon>
        <taxon>Lepidosauria</taxon>
        <taxon>Squamata</taxon>
        <taxon>Bifurcata</taxon>
        <taxon>Gekkota</taxon>
        <taxon>Sphaerodactylidae</taxon>
        <taxon>Sphaerodactylus</taxon>
    </lineage>
</organism>
<protein>
    <submittedName>
        <fullName evidence="1">Uncharacterized protein</fullName>
    </submittedName>
</protein>
<reference evidence="1" key="1">
    <citation type="submission" date="2021-08" db="EMBL/GenBank/DDBJ databases">
        <title>The first chromosome-level gecko genome reveals the dynamic sex chromosomes of Neotropical dwarf geckos (Sphaerodactylidae: Sphaerodactylus).</title>
        <authorList>
            <person name="Pinto B.J."/>
            <person name="Keating S.E."/>
            <person name="Gamble T."/>
        </authorList>
    </citation>
    <scope>NUCLEOTIDE SEQUENCE</scope>
    <source>
        <strain evidence="1">TG3544</strain>
    </source>
</reference>